<feature type="compositionally biased region" description="Low complexity" evidence="1">
    <location>
        <begin position="17"/>
        <end position="32"/>
    </location>
</feature>
<dbReference type="EMBL" id="OA568740">
    <property type="protein sequence ID" value="CAD7201850.1"/>
    <property type="molecule type" value="Genomic_DNA"/>
</dbReference>
<evidence type="ECO:0000313" key="2">
    <source>
        <dbReference type="EMBL" id="CAD7201850.1"/>
    </source>
</evidence>
<protein>
    <submittedName>
        <fullName evidence="2">Uncharacterized protein</fullName>
    </submittedName>
</protein>
<name>A0A7R8VPP6_TIMDO</name>
<dbReference type="AlphaFoldDB" id="A0A7R8VPP6"/>
<feature type="region of interest" description="Disordered" evidence="1">
    <location>
        <begin position="1"/>
        <end position="34"/>
    </location>
</feature>
<feature type="compositionally biased region" description="Polar residues" evidence="1">
    <location>
        <begin position="261"/>
        <end position="274"/>
    </location>
</feature>
<feature type="compositionally biased region" description="Basic and acidic residues" evidence="1">
    <location>
        <begin position="460"/>
        <end position="469"/>
    </location>
</feature>
<feature type="region of interest" description="Disordered" evidence="1">
    <location>
        <begin position="447"/>
        <end position="469"/>
    </location>
</feature>
<accession>A0A7R8VPP6</accession>
<reference evidence="2" key="1">
    <citation type="submission" date="2020-11" db="EMBL/GenBank/DDBJ databases">
        <authorList>
            <person name="Tran Van P."/>
        </authorList>
    </citation>
    <scope>NUCLEOTIDE SEQUENCE</scope>
</reference>
<feature type="compositionally biased region" description="Polar residues" evidence="1">
    <location>
        <begin position="288"/>
        <end position="297"/>
    </location>
</feature>
<sequence length="469" mass="51783">MGSSVSLPGRRGRHSISRMSSISQSQAQSRTSMARENTFPEEMFHMSDVSLTGSILTMGSHIQMVAPHDRHRRQSGDHEPEDVLDTSEVTQLLPIHKSRDSPRKISFSKDTNITAEEKTEQMLEKDDISEASGSSVKTSYYQESFAVELNTTSALANYATEAGDDVSLAIPSPKQRVSEPQSCLSYKSKKSEWKDTGPYSPSASFMEQTAEIDFGTSAARIVMPSSPPVKHVFVPISSSVPIPVKEGRRRKSLTQDDKPLSRTSSLTRSVQQHKSMLEKDRQQPPPSETSQMVSTSPKLMADKFSYSKKPPDLGLIERNVSTDPNSPPVVSWSASIVPTTSIVTTSTMTYPTMTTSISSPVSSTIVQMPIDQSEEREQFQEPCQYSSVIITVDKPENDQTEVPAVYVPSAAIPVPTMSPAHERTDTSVPQRRTLHDFRELEPISEQGEMIADSPYMNTNIKDDLSESTV</sequence>
<feature type="region of interest" description="Disordered" evidence="1">
    <location>
        <begin position="245"/>
        <end position="299"/>
    </location>
</feature>
<evidence type="ECO:0000256" key="1">
    <source>
        <dbReference type="SAM" id="MobiDB-lite"/>
    </source>
</evidence>
<proteinExistence type="predicted"/>
<gene>
    <name evidence="2" type="ORF">TDIB3V08_LOCUS8041</name>
</gene>
<organism evidence="2">
    <name type="scientific">Timema douglasi</name>
    <name type="common">Walking stick</name>
    <dbReference type="NCBI Taxonomy" id="61478"/>
    <lineage>
        <taxon>Eukaryota</taxon>
        <taxon>Metazoa</taxon>
        <taxon>Ecdysozoa</taxon>
        <taxon>Arthropoda</taxon>
        <taxon>Hexapoda</taxon>
        <taxon>Insecta</taxon>
        <taxon>Pterygota</taxon>
        <taxon>Neoptera</taxon>
        <taxon>Polyneoptera</taxon>
        <taxon>Phasmatodea</taxon>
        <taxon>Timematodea</taxon>
        <taxon>Timematoidea</taxon>
        <taxon>Timematidae</taxon>
        <taxon>Timema</taxon>
    </lineage>
</organism>